<accession>A0A841ZSH8</accession>
<comment type="caution">
    <text evidence="2">The sequence shown here is derived from an EMBL/GenBank/DDBJ whole genome shotgun (WGS) entry which is preliminary data.</text>
</comment>
<keyword evidence="1" id="KW-1133">Transmembrane helix</keyword>
<proteinExistence type="predicted"/>
<keyword evidence="1" id="KW-0812">Transmembrane</keyword>
<feature type="transmembrane region" description="Helical" evidence="1">
    <location>
        <begin position="6"/>
        <end position="27"/>
    </location>
</feature>
<gene>
    <name evidence="2" type="ORF">HB912_12695</name>
</gene>
<dbReference type="Proteomes" id="UP000559885">
    <property type="component" value="Unassembled WGS sequence"/>
</dbReference>
<sequence length="32" mass="3621">MGKVAILIGIMICITVGLMIYLFYILFRGEDL</sequence>
<dbReference type="AlphaFoldDB" id="A0A841ZSH8"/>
<evidence type="ECO:0000313" key="2">
    <source>
        <dbReference type="EMBL" id="MBC1522507.1"/>
    </source>
</evidence>
<keyword evidence="1" id="KW-0472">Membrane</keyword>
<dbReference type="EMBL" id="JAARRM010000008">
    <property type="protein sequence ID" value="MBC1522507.1"/>
    <property type="molecule type" value="Genomic_DNA"/>
</dbReference>
<protein>
    <submittedName>
        <fullName evidence="2">Potassium-transporting ATPase subunit F</fullName>
    </submittedName>
</protein>
<organism evidence="2 3">
    <name type="scientific">Listeria aquatica</name>
    <dbReference type="NCBI Taxonomy" id="1494960"/>
    <lineage>
        <taxon>Bacteria</taxon>
        <taxon>Bacillati</taxon>
        <taxon>Bacillota</taxon>
        <taxon>Bacilli</taxon>
        <taxon>Bacillales</taxon>
        <taxon>Listeriaceae</taxon>
        <taxon>Listeria</taxon>
    </lineage>
</organism>
<evidence type="ECO:0000313" key="3">
    <source>
        <dbReference type="Proteomes" id="UP000559885"/>
    </source>
</evidence>
<name>A0A841ZSH8_9LIST</name>
<evidence type="ECO:0000256" key="1">
    <source>
        <dbReference type="SAM" id="Phobius"/>
    </source>
</evidence>
<reference evidence="2 3" key="1">
    <citation type="submission" date="2020-03" db="EMBL/GenBank/DDBJ databases">
        <title>Soil Listeria distribution.</title>
        <authorList>
            <person name="Liao J."/>
            <person name="Wiedmann M."/>
        </authorList>
    </citation>
    <scope>NUCLEOTIDE SEQUENCE [LARGE SCALE GENOMIC DNA]</scope>
    <source>
        <strain evidence="2 3">FSL L7-1507</strain>
    </source>
</reference>